<dbReference type="Proteomes" id="UP000186785">
    <property type="component" value="Unassembled WGS sequence"/>
</dbReference>
<protein>
    <recommendedName>
        <fullName evidence="4">DUF2975 domain-containing protein</fullName>
    </recommendedName>
</protein>
<feature type="transmembrane region" description="Helical" evidence="1">
    <location>
        <begin position="53"/>
        <end position="78"/>
    </location>
</feature>
<evidence type="ECO:0000313" key="2">
    <source>
        <dbReference type="EMBL" id="OKL49810.1"/>
    </source>
</evidence>
<reference evidence="2 3" key="1">
    <citation type="submission" date="2016-11" db="EMBL/GenBank/DDBJ databases">
        <title>Actinomyces gypaetusis sp. nov. isolated from the vulture Gypaetus barbatus in Qinghai Tibet Plateau China.</title>
        <authorList>
            <person name="Meng X."/>
        </authorList>
    </citation>
    <scope>NUCLEOTIDE SEQUENCE [LARGE SCALE GENOMIC DNA]</scope>
    <source>
        <strain evidence="2 3">VUL4_2</strain>
    </source>
</reference>
<dbReference type="InterPro" id="IPR021354">
    <property type="entry name" value="DUF2975"/>
</dbReference>
<dbReference type="AlphaFoldDB" id="A0A1Q5PQY4"/>
<keyword evidence="1" id="KW-1133">Transmembrane helix</keyword>
<comment type="caution">
    <text evidence="2">The sequence shown here is derived from an EMBL/GenBank/DDBJ whole genome shotgun (WGS) entry which is preliminary data.</text>
</comment>
<dbReference type="STRING" id="1921764.BSR28_00010"/>
<keyword evidence="1" id="KW-0812">Transmembrane</keyword>
<evidence type="ECO:0000256" key="1">
    <source>
        <dbReference type="SAM" id="Phobius"/>
    </source>
</evidence>
<dbReference type="Pfam" id="PF11188">
    <property type="entry name" value="DUF2975"/>
    <property type="match status" value="1"/>
</dbReference>
<name>A0A1Q5PQY4_9ACTO</name>
<keyword evidence="1" id="KW-0472">Membrane</keyword>
<keyword evidence="3" id="KW-1185">Reference proteome</keyword>
<evidence type="ECO:0008006" key="4">
    <source>
        <dbReference type="Google" id="ProtNLM"/>
    </source>
</evidence>
<feature type="transmembrane region" description="Helical" evidence="1">
    <location>
        <begin position="12"/>
        <end position="33"/>
    </location>
</feature>
<sequence>MDTLDTKTRRQASVAQIALILMALPLALLYVVIPHMVESVGRELDFSSTPWPYAITGCLTVAAIHVFLLAVWKIVGFIKSGSFYRTPVLRWLTVAKRAVVLGCLMPILTGLHLFVIMHQGTPLLMPALLGVLTMGVAAIMLLQLLVGLYREASANVAELEEVI</sequence>
<accession>A0A1Q5PQY4</accession>
<feature type="transmembrane region" description="Helical" evidence="1">
    <location>
        <begin position="123"/>
        <end position="146"/>
    </location>
</feature>
<organism evidence="2 3">
    <name type="scientific">Boudabousia liubingyangii</name>
    <dbReference type="NCBI Taxonomy" id="1921764"/>
    <lineage>
        <taxon>Bacteria</taxon>
        <taxon>Bacillati</taxon>
        <taxon>Actinomycetota</taxon>
        <taxon>Actinomycetes</taxon>
        <taxon>Actinomycetales</taxon>
        <taxon>Actinomycetaceae</taxon>
        <taxon>Boudabousia</taxon>
    </lineage>
</organism>
<feature type="transmembrane region" description="Helical" evidence="1">
    <location>
        <begin position="98"/>
        <end position="117"/>
    </location>
</feature>
<gene>
    <name evidence="2" type="ORF">BSR29_02355</name>
</gene>
<proteinExistence type="predicted"/>
<evidence type="ECO:0000313" key="3">
    <source>
        <dbReference type="Proteomes" id="UP000186785"/>
    </source>
</evidence>
<dbReference type="EMBL" id="MQSV01000001">
    <property type="protein sequence ID" value="OKL49810.1"/>
    <property type="molecule type" value="Genomic_DNA"/>
</dbReference>